<feature type="region of interest" description="Disordered" evidence="1">
    <location>
        <begin position="263"/>
        <end position="289"/>
    </location>
</feature>
<protein>
    <submittedName>
        <fullName evidence="2">Uncharacterized protein</fullName>
    </submittedName>
</protein>
<evidence type="ECO:0000313" key="2">
    <source>
        <dbReference type="EMBL" id="CAE7195768.1"/>
    </source>
</evidence>
<dbReference type="Proteomes" id="UP000604046">
    <property type="component" value="Unassembled WGS sequence"/>
</dbReference>
<dbReference type="EMBL" id="CAJNDS010000347">
    <property type="protein sequence ID" value="CAE7195768.1"/>
    <property type="molecule type" value="Genomic_DNA"/>
</dbReference>
<reference evidence="2" key="1">
    <citation type="submission" date="2021-02" db="EMBL/GenBank/DDBJ databases">
        <authorList>
            <person name="Dougan E. K."/>
            <person name="Rhodes N."/>
            <person name="Thang M."/>
            <person name="Chan C."/>
        </authorList>
    </citation>
    <scope>NUCLEOTIDE SEQUENCE</scope>
</reference>
<feature type="compositionally biased region" description="Basic and acidic residues" evidence="1">
    <location>
        <begin position="483"/>
        <end position="504"/>
    </location>
</feature>
<feature type="region of interest" description="Disordered" evidence="1">
    <location>
        <begin position="1"/>
        <end position="30"/>
    </location>
</feature>
<feature type="compositionally biased region" description="Acidic residues" evidence="1">
    <location>
        <begin position="1"/>
        <end position="11"/>
    </location>
</feature>
<keyword evidence="3" id="KW-1185">Reference proteome</keyword>
<feature type="compositionally biased region" description="Basic and acidic residues" evidence="1">
    <location>
        <begin position="268"/>
        <end position="279"/>
    </location>
</feature>
<dbReference type="AlphaFoldDB" id="A0A812J847"/>
<sequence length="791" mass="87951">MAELIFDEDQADFMGSATKESTSAESGQCDLSSLPQLSAADEKKRKTINPDRLCCICQEAQALPKFTFCRDCKKDVQSCANCAKKENRLKDWNRLTKTTEGLRHVVLHYKRNCPSKGQGVKRDAMDWTQYLTSTYTNKATKTGVRDVYMDWPQYEKWAFENKSLSSGEALEQWESFERNGTDHDFGGRSGFEKRFAVAAETYRLRETEVGSREEMLSGGKQQKGKAQESLQQSVGQMLRRAQDTQHGFQDKVTAFLDKAAVSAAEESSPEKLRDGDDARSVFGDGSVAGSEKNQLKGLAAEDLLGEMESAPKSNGKGGGRRVKDIARLRATAYEKQKKVLSTLGTDAISQIEAADKLVNDNQASKTEYEHFFDIIKVRKDLLQQLAGKDTTQAAYESYVQGLDDKSLALQPLAKAVLLKTQALPGCNDLCQSVLVQTEKGELDNCCKDLTDHVAVHNQVRNALKTSCKDLDSTVKQALRRQKKEKEKADKQKASDEKKNTEDKQALAEKLKADKDKGVYSTLLQAPANLLTELGMSSVATYPDVAAVKTSIIKSEAPFIITSFSEVKAFIDQRPALKCLITNFSHQFPGTAMCSRTGRAQSPVKTAKGDNIAEDLQALLGGVVPLLETSVPEKLQSVTHAALYGFTSDMVYYGFEERGLPQLRYICHGSRQVFMIHVQDFLATISKTDKADLREVLQLWKVMDIFRWKQIEGGLPVLHTCIQKPGSLMYIPPGFLIAEKVLNSEKVVGIRMSLIPRCSKNAAQLDKFRNLLPAEHPYLEMTELAVNSMRES</sequence>
<evidence type="ECO:0000313" key="3">
    <source>
        <dbReference type="Proteomes" id="UP000604046"/>
    </source>
</evidence>
<evidence type="ECO:0000256" key="1">
    <source>
        <dbReference type="SAM" id="MobiDB-lite"/>
    </source>
</evidence>
<proteinExistence type="predicted"/>
<dbReference type="OrthoDB" id="474347at2759"/>
<comment type="caution">
    <text evidence="2">The sequence shown here is derived from an EMBL/GenBank/DDBJ whole genome shotgun (WGS) entry which is preliminary data.</text>
</comment>
<accession>A0A812J847</accession>
<gene>
    <name evidence="2" type="ORF">SNAT2548_LOCUS5446</name>
</gene>
<feature type="region of interest" description="Disordered" evidence="1">
    <location>
        <begin position="478"/>
        <end position="504"/>
    </location>
</feature>
<feature type="compositionally biased region" description="Polar residues" evidence="1">
    <location>
        <begin position="18"/>
        <end position="30"/>
    </location>
</feature>
<organism evidence="2 3">
    <name type="scientific">Symbiodinium natans</name>
    <dbReference type="NCBI Taxonomy" id="878477"/>
    <lineage>
        <taxon>Eukaryota</taxon>
        <taxon>Sar</taxon>
        <taxon>Alveolata</taxon>
        <taxon>Dinophyceae</taxon>
        <taxon>Suessiales</taxon>
        <taxon>Symbiodiniaceae</taxon>
        <taxon>Symbiodinium</taxon>
    </lineage>
</organism>
<name>A0A812J847_9DINO</name>